<dbReference type="SUPFAM" id="SSF49842">
    <property type="entry name" value="TNF-like"/>
    <property type="match status" value="1"/>
</dbReference>
<evidence type="ECO:0000256" key="2">
    <source>
        <dbReference type="ARBA" id="ARBA00022525"/>
    </source>
</evidence>
<comment type="subcellular location">
    <subcellularLocation>
        <location evidence="1">Secreted</location>
    </subcellularLocation>
</comment>
<dbReference type="PANTHER" id="PTHR15427">
    <property type="entry name" value="EMILIN ELASTIN MICROFIBRIL INTERFACE-LOCATED PROTEIN ELASTIN MICROFIBRIL INTERFACER"/>
    <property type="match status" value="1"/>
</dbReference>
<evidence type="ECO:0000256" key="3">
    <source>
        <dbReference type="SAM" id="SignalP"/>
    </source>
</evidence>
<feature type="chain" id="PRO_5032988584" description="C1q domain-containing protein" evidence="3">
    <location>
        <begin position="19"/>
        <end position="171"/>
    </location>
</feature>
<dbReference type="PROSITE" id="PS50871">
    <property type="entry name" value="C1Q"/>
    <property type="match status" value="1"/>
</dbReference>
<dbReference type="InterPro" id="IPR050392">
    <property type="entry name" value="Collagen/C1q_domain"/>
</dbReference>
<dbReference type="Proteomes" id="UP000596742">
    <property type="component" value="Unassembled WGS sequence"/>
</dbReference>
<keyword evidence="6" id="KW-1185">Reference proteome</keyword>
<gene>
    <name evidence="5" type="ORF">MGAL_10B088135</name>
</gene>
<dbReference type="PANTHER" id="PTHR15427:SF33">
    <property type="entry name" value="COLLAGEN IV NC1 DOMAIN-CONTAINING PROTEIN"/>
    <property type="match status" value="1"/>
</dbReference>
<dbReference type="PRINTS" id="PR00007">
    <property type="entry name" value="COMPLEMNTC1Q"/>
</dbReference>
<evidence type="ECO:0000259" key="4">
    <source>
        <dbReference type="PROSITE" id="PS50871"/>
    </source>
</evidence>
<evidence type="ECO:0000256" key="1">
    <source>
        <dbReference type="ARBA" id="ARBA00004613"/>
    </source>
</evidence>
<keyword evidence="2" id="KW-0964">Secreted</keyword>
<name>A0A8B6CG40_MYTGA</name>
<dbReference type="OrthoDB" id="6077686at2759"/>
<feature type="signal peptide" evidence="3">
    <location>
        <begin position="1"/>
        <end position="18"/>
    </location>
</feature>
<proteinExistence type="predicted"/>
<dbReference type="SMART" id="SM00110">
    <property type="entry name" value="C1Q"/>
    <property type="match status" value="1"/>
</dbReference>
<feature type="domain" description="C1q" evidence="4">
    <location>
        <begin position="39"/>
        <end position="171"/>
    </location>
</feature>
<comment type="caution">
    <text evidence="5">The sequence shown here is derived from an EMBL/GenBank/DDBJ whole genome shotgun (WGS) entry which is preliminary data.</text>
</comment>
<accession>A0A8B6CG40</accession>
<keyword evidence="3" id="KW-0732">Signal</keyword>
<dbReference type="InterPro" id="IPR001073">
    <property type="entry name" value="C1q_dom"/>
</dbReference>
<evidence type="ECO:0000313" key="5">
    <source>
        <dbReference type="EMBL" id="VDI04872.1"/>
    </source>
</evidence>
<dbReference type="Gene3D" id="2.60.120.40">
    <property type="match status" value="1"/>
</dbReference>
<evidence type="ECO:0000313" key="6">
    <source>
        <dbReference type="Proteomes" id="UP000596742"/>
    </source>
</evidence>
<sequence length="171" mass="19280">MPATVLFFLFLSFTFGHARECYSTKFRCCCCDINKKDNVKEKFVAFTAITTNGGRLSYGPIIYDKVVTNVGKAYSAWTGIFHAPVPGVYSFTFSLMGLYSNHIYMFLYKNHVEVTRLYTGGGSRHEVSSNTVYLALKKGDEVYTKGTAWKKLYAAEPYNLFSGVLIKKGNF</sequence>
<dbReference type="Pfam" id="PF00386">
    <property type="entry name" value="C1q"/>
    <property type="match status" value="1"/>
</dbReference>
<dbReference type="EMBL" id="UYJE01001752">
    <property type="protein sequence ID" value="VDI04872.1"/>
    <property type="molecule type" value="Genomic_DNA"/>
</dbReference>
<reference evidence="5" key="1">
    <citation type="submission" date="2018-11" db="EMBL/GenBank/DDBJ databases">
        <authorList>
            <person name="Alioto T."/>
            <person name="Alioto T."/>
        </authorList>
    </citation>
    <scope>NUCLEOTIDE SEQUENCE</scope>
</reference>
<dbReference type="AlphaFoldDB" id="A0A8B6CG40"/>
<dbReference type="GO" id="GO:0005581">
    <property type="term" value="C:collagen trimer"/>
    <property type="evidence" value="ECO:0007669"/>
    <property type="project" value="UniProtKB-KW"/>
</dbReference>
<organism evidence="5 6">
    <name type="scientific">Mytilus galloprovincialis</name>
    <name type="common">Mediterranean mussel</name>
    <dbReference type="NCBI Taxonomy" id="29158"/>
    <lineage>
        <taxon>Eukaryota</taxon>
        <taxon>Metazoa</taxon>
        <taxon>Spiralia</taxon>
        <taxon>Lophotrochozoa</taxon>
        <taxon>Mollusca</taxon>
        <taxon>Bivalvia</taxon>
        <taxon>Autobranchia</taxon>
        <taxon>Pteriomorphia</taxon>
        <taxon>Mytilida</taxon>
        <taxon>Mytiloidea</taxon>
        <taxon>Mytilidae</taxon>
        <taxon>Mytilinae</taxon>
        <taxon>Mytilus</taxon>
    </lineage>
</organism>
<dbReference type="InterPro" id="IPR008983">
    <property type="entry name" value="Tumour_necrosis_fac-like_dom"/>
</dbReference>
<protein>
    <recommendedName>
        <fullName evidence="4">C1q domain-containing protein</fullName>
    </recommendedName>
</protein>